<reference evidence="2 3" key="1">
    <citation type="submission" date="2020-08" db="EMBL/GenBank/DDBJ databases">
        <title>Sequencing the genomes of 1000 actinobacteria strains.</title>
        <authorList>
            <person name="Klenk H.-P."/>
        </authorList>
    </citation>
    <scope>NUCLEOTIDE SEQUENCE [LARGE SCALE GENOMIC DNA]</scope>
    <source>
        <strain evidence="2 3">DSM 17945</strain>
    </source>
</reference>
<dbReference type="PANTHER" id="PTHR48079">
    <property type="entry name" value="PROTEIN YEEZ"/>
    <property type="match status" value="1"/>
</dbReference>
<dbReference type="AlphaFoldDB" id="A0A7W9JHZ2"/>
<keyword evidence="3" id="KW-1185">Reference proteome</keyword>
<dbReference type="Proteomes" id="UP000567246">
    <property type="component" value="Unassembled WGS sequence"/>
</dbReference>
<sequence>MSGFGYDVGLDEAGMPELVERLESRRVLVTGASGLLGAGVARVLADAGNDVVTLQRRPSGVAGARDVQGSVTDPAAVERAVAGVDTVVHVAAKVSVSGPEHEFEAVNVEGTRILLHAAQRHGVRRFVHISSPSVAHAGDSIVGEGAGPASPEHARGPYARTKAAGERLALAANRDDFRVMVLRPHLMWGPGDMQLTDRIVQRARAGRMPVLGTGAPLIDTLYTGNAVEAVVAAVSAADHHHGEALVVTNGEPRPVGELVRQIALAGGAEEPERHVPAGLARRAGALIERAWERDLFGLRSRGVGSDDGEPPLTEFLAEQLSTAHWFDQRRTREVLDWTPSVSIDEGLHRLAAYYRAR</sequence>
<organism evidence="2 3">
    <name type="scientific">Micrococcus endophyticus</name>
    <dbReference type="NCBI Taxonomy" id="455343"/>
    <lineage>
        <taxon>Bacteria</taxon>
        <taxon>Bacillati</taxon>
        <taxon>Actinomycetota</taxon>
        <taxon>Actinomycetes</taxon>
        <taxon>Micrococcales</taxon>
        <taxon>Micrococcaceae</taxon>
        <taxon>Micrococcus</taxon>
    </lineage>
</organism>
<protein>
    <submittedName>
        <fullName evidence="2">Nucleoside-diphosphate-sugar epimerase</fullName>
    </submittedName>
</protein>
<dbReference type="GO" id="GO:0004029">
    <property type="term" value="F:aldehyde dehydrogenase (NAD+) activity"/>
    <property type="evidence" value="ECO:0007669"/>
    <property type="project" value="TreeGrafter"/>
</dbReference>
<evidence type="ECO:0000313" key="3">
    <source>
        <dbReference type="Proteomes" id="UP000567246"/>
    </source>
</evidence>
<dbReference type="SUPFAM" id="SSF51735">
    <property type="entry name" value="NAD(P)-binding Rossmann-fold domains"/>
    <property type="match status" value="1"/>
</dbReference>
<evidence type="ECO:0000313" key="2">
    <source>
        <dbReference type="EMBL" id="MBB5847974.1"/>
    </source>
</evidence>
<dbReference type="InterPro" id="IPR051783">
    <property type="entry name" value="NAD(P)-dependent_oxidoreduct"/>
</dbReference>
<dbReference type="PANTHER" id="PTHR48079:SF6">
    <property type="entry name" value="NAD(P)-BINDING DOMAIN-CONTAINING PROTEIN-RELATED"/>
    <property type="match status" value="1"/>
</dbReference>
<comment type="caution">
    <text evidence="2">The sequence shown here is derived from an EMBL/GenBank/DDBJ whole genome shotgun (WGS) entry which is preliminary data.</text>
</comment>
<proteinExistence type="predicted"/>
<evidence type="ECO:0000259" key="1">
    <source>
        <dbReference type="Pfam" id="PF01370"/>
    </source>
</evidence>
<feature type="domain" description="NAD-dependent epimerase/dehydratase" evidence="1">
    <location>
        <begin position="27"/>
        <end position="246"/>
    </location>
</feature>
<gene>
    <name evidence="2" type="ORF">HDA33_000538</name>
</gene>
<dbReference type="Gene3D" id="3.40.50.720">
    <property type="entry name" value="NAD(P)-binding Rossmann-like Domain"/>
    <property type="match status" value="1"/>
</dbReference>
<dbReference type="EMBL" id="JACHMW010000001">
    <property type="protein sequence ID" value="MBB5847974.1"/>
    <property type="molecule type" value="Genomic_DNA"/>
</dbReference>
<dbReference type="GO" id="GO:0005737">
    <property type="term" value="C:cytoplasm"/>
    <property type="evidence" value="ECO:0007669"/>
    <property type="project" value="TreeGrafter"/>
</dbReference>
<dbReference type="InterPro" id="IPR036291">
    <property type="entry name" value="NAD(P)-bd_dom_sf"/>
</dbReference>
<dbReference type="Pfam" id="PF01370">
    <property type="entry name" value="Epimerase"/>
    <property type="match status" value="1"/>
</dbReference>
<accession>A0A7W9JHZ2</accession>
<name>A0A7W9JHZ2_9MICC</name>
<dbReference type="RefSeq" id="WP_184170643.1">
    <property type="nucleotide sequence ID" value="NZ_BAABAG010000005.1"/>
</dbReference>
<dbReference type="InterPro" id="IPR001509">
    <property type="entry name" value="Epimerase_deHydtase"/>
</dbReference>